<dbReference type="GO" id="GO:0006986">
    <property type="term" value="P:response to unfolded protein"/>
    <property type="evidence" value="ECO:0007669"/>
    <property type="project" value="InterPro"/>
</dbReference>
<protein>
    <recommendedName>
        <fullName evidence="4">JNK1/MAPK8-associated membrane protein</fullName>
    </recommendedName>
</protein>
<sequence length="298" mass="33280">MSVVFFSVISRKCPGLYCGRVNPGAECGACPRGYQPNENSLCIRCENKPTFYDWLYMGFMALLSLCLHWFYIDYKTRGKRSVLILHISALVESVVAGIVTLVLADPIGPLEIRSCPVNHLADWYTLLYNPSLNYTTTLHCSQEIVYPLYTLGMIYYAFSIALLLIIRPIVSCKLADGRGNKSIYAALYFLPILIAVNAVAAGLLYYAFPSIILIASVVTSAFHLSCMDDQSLIKNSLTNPRNIIIILGHWVLHAYGIISLTRLTQPVFHAPLIALVPFPAIFYILTVRFSDPDNLEKV</sequence>
<gene>
    <name evidence="2" type="ORF">LOTGIDRAFT_119100</name>
</gene>
<evidence type="ECO:0008006" key="4">
    <source>
        <dbReference type="Google" id="ProtNLM"/>
    </source>
</evidence>
<keyword evidence="1" id="KW-0472">Membrane</keyword>
<feature type="transmembrane region" description="Helical" evidence="1">
    <location>
        <begin position="153"/>
        <end position="170"/>
    </location>
</feature>
<dbReference type="Proteomes" id="UP000030746">
    <property type="component" value="Unassembled WGS sequence"/>
</dbReference>
<organism evidence="2 3">
    <name type="scientific">Lottia gigantea</name>
    <name type="common">Giant owl limpet</name>
    <dbReference type="NCBI Taxonomy" id="225164"/>
    <lineage>
        <taxon>Eukaryota</taxon>
        <taxon>Metazoa</taxon>
        <taxon>Spiralia</taxon>
        <taxon>Lophotrochozoa</taxon>
        <taxon>Mollusca</taxon>
        <taxon>Gastropoda</taxon>
        <taxon>Patellogastropoda</taxon>
        <taxon>Lottioidea</taxon>
        <taxon>Lottiidae</taxon>
        <taxon>Lottia</taxon>
    </lineage>
</organism>
<reference evidence="2 3" key="1">
    <citation type="journal article" date="2013" name="Nature">
        <title>Insights into bilaterian evolution from three spiralian genomes.</title>
        <authorList>
            <person name="Simakov O."/>
            <person name="Marletaz F."/>
            <person name="Cho S.J."/>
            <person name="Edsinger-Gonzales E."/>
            <person name="Havlak P."/>
            <person name="Hellsten U."/>
            <person name="Kuo D.H."/>
            <person name="Larsson T."/>
            <person name="Lv J."/>
            <person name="Arendt D."/>
            <person name="Savage R."/>
            <person name="Osoegawa K."/>
            <person name="de Jong P."/>
            <person name="Grimwood J."/>
            <person name="Chapman J.A."/>
            <person name="Shapiro H."/>
            <person name="Aerts A."/>
            <person name="Otillar R.P."/>
            <person name="Terry A.Y."/>
            <person name="Boore J.L."/>
            <person name="Grigoriev I.V."/>
            <person name="Lindberg D.R."/>
            <person name="Seaver E.C."/>
            <person name="Weisblat D.A."/>
            <person name="Putnam N.H."/>
            <person name="Rokhsar D.S."/>
        </authorList>
    </citation>
    <scope>NUCLEOTIDE SEQUENCE [LARGE SCALE GENOMIC DNA]</scope>
</reference>
<proteinExistence type="predicted"/>
<dbReference type="PANTHER" id="PTHR12740">
    <property type="entry name" value="JNK1/MAPK8-ASSOCIATED MEMBRANE PROTEIN"/>
    <property type="match status" value="1"/>
</dbReference>
<dbReference type="STRING" id="225164.V4BX30"/>
<dbReference type="GO" id="GO:0016020">
    <property type="term" value="C:membrane"/>
    <property type="evidence" value="ECO:0007669"/>
    <property type="project" value="InterPro"/>
</dbReference>
<dbReference type="InterPro" id="IPR008485">
    <property type="entry name" value="JAMP"/>
</dbReference>
<keyword evidence="1" id="KW-0812">Transmembrane</keyword>
<dbReference type="GO" id="GO:0031625">
    <property type="term" value="F:ubiquitin protein ligase binding"/>
    <property type="evidence" value="ECO:0007669"/>
    <property type="project" value="TreeGrafter"/>
</dbReference>
<dbReference type="Pfam" id="PF05571">
    <property type="entry name" value="JAMP"/>
    <property type="match status" value="1"/>
</dbReference>
<dbReference type="KEGG" id="lgi:LOTGIDRAFT_119100"/>
<dbReference type="EMBL" id="KB201891">
    <property type="protein sequence ID" value="ESO93614.1"/>
    <property type="molecule type" value="Genomic_DNA"/>
</dbReference>
<accession>V4BX30</accession>
<dbReference type="AlphaFoldDB" id="V4BX30"/>
<dbReference type="PANTHER" id="PTHR12740:SF4">
    <property type="entry name" value="JNK1_MAPK8-ASSOCIATED MEMBRANE PROTEIN"/>
    <property type="match status" value="1"/>
</dbReference>
<feature type="transmembrane region" description="Helical" evidence="1">
    <location>
        <begin position="182"/>
        <end position="200"/>
    </location>
</feature>
<dbReference type="OrthoDB" id="5920264at2759"/>
<feature type="transmembrane region" description="Helical" evidence="1">
    <location>
        <begin position="267"/>
        <end position="287"/>
    </location>
</feature>
<dbReference type="CTD" id="20231697"/>
<evidence type="ECO:0000256" key="1">
    <source>
        <dbReference type="SAM" id="Phobius"/>
    </source>
</evidence>
<keyword evidence="1" id="KW-1133">Transmembrane helix</keyword>
<feature type="transmembrane region" description="Helical" evidence="1">
    <location>
        <begin position="83"/>
        <end position="104"/>
    </location>
</feature>
<evidence type="ECO:0000313" key="2">
    <source>
        <dbReference type="EMBL" id="ESO93614.1"/>
    </source>
</evidence>
<dbReference type="GO" id="GO:0036503">
    <property type="term" value="P:ERAD pathway"/>
    <property type="evidence" value="ECO:0007669"/>
    <property type="project" value="TreeGrafter"/>
</dbReference>
<name>V4BX30_LOTGI</name>
<evidence type="ECO:0000313" key="3">
    <source>
        <dbReference type="Proteomes" id="UP000030746"/>
    </source>
</evidence>
<dbReference type="GeneID" id="20231697"/>
<dbReference type="OMA" id="CPGIYCG"/>
<keyword evidence="3" id="KW-1185">Reference proteome</keyword>
<dbReference type="HOGENOM" id="CLU_062918_1_0_1"/>
<dbReference type="RefSeq" id="XP_009055807.1">
    <property type="nucleotide sequence ID" value="XM_009057559.1"/>
</dbReference>
<feature type="transmembrane region" description="Helical" evidence="1">
    <location>
        <begin position="244"/>
        <end position="261"/>
    </location>
</feature>
<feature type="transmembrane region" description="Helical" evidence="1">
    <location>
        <begin position="54"/>
        <end position="71"/>
    </location>
</feature>